<organism evidence="2 3">
    <name type="scientific">Anisodus acutangulus</name>
    <dbReference type="NCBI Taxonomy" id="402998"/>
    <lineage>
        <taxon>Eukaryota</taxon>
        <taxon>Viridiplantae</taxon>
        <taxon>Streptophyta</taxon>
        <taxon>Embryophyta</taxon>
        <taxon>Tracheophyta</taxon>
        <taxon>Spermatophyta</taxon>
        <taxon>Magnoliopsida</taxon>
        <taxon>eudicotyledons</taxon>
        <taxon>Gunneridae</taxon>
        <taxon>Pentapetalae</taxon>
        <taxon>asterids</taxon>
        <taxon>lamiids</taxon>
        <taxon>Solanales</taxon>
        <taxon>Solanaceae</taxon>
        <taxon>Solanoideae</taxon>
        <taxon>Hyoscyameae</taxon>
        <taxon>Anisodus</taxon>
    </lineage>
</organism>
<keyword evidence="3" id="KW-1185">Reference proteome</keyword>
<name>A0A9Q1RCF8_9SOLA</name>
<sequence>MSLIQLSDDYGSDVHDELRVVREDLREYNKNKDVNADAKEKLNGFLGEAGVDEVYEDIDSARTILRDKLGGDDDEPYYDSSIVDSFATESEGEVVSDDDEVEGGTNMRARRKSNRVMYYPDCEKVTSQVGQVFENVKEYKKKNDKKRVKQGMTSNRLVSTPRVINSALVTGDIGYKLSKCLKWKRKEIVTQRQLQYQSAMHKVQTRSEAIGIQTRPKSGKAPKKK</sequence>
<protein>
    <submittedName>
        <fullName evidence="2">Uncharacterized protein</fullName>
    </submittedName>
</protein>
<comment type="caution">
    <text evidence="2">The sequence shown here is derived from an EMBL/GenBank/DDBJ whole genome shotgun (WGS) entry which is preliminary data.</text>
</comment>
<evidence type="ECO:0000313" key="2">
    <source>
        <dbReference type="EMBL" id="KAJ8550169.1"/>
    </source>
</evidence>
<gene>
    <name evidence="2" type="ORF">K7X08_033876</name>
</gene>
<reference evidence="3" key="1">
    <citation type="journal article" date="2023" name="Proc. Natl. Acad. Sci. U.S.A.">
        <title>Genomic and structural basis for evolution of tropane alkaloid biosynthesis.</title>
        <authorList>
            <person name="Wanga Y.-J."/>
            <person name="Taina T."/>
            <person name="Yua J.-Y."/>
            <person name="Lia J."/>
            <person name="Xua B."/>
            <person name="Chenc J."/>
            <person name="D'Auriad J.C."/>
            <person name="Huanga J.-P."/>
            <person name="Huanga S.-X."/>
        </authorList>
    </citation>
    <scope>NUCLEOTIDE SEQUENCE [LARGE SCALE GENOMIC DNA]</scope>
    <source>
        <strain evidence="3">cv. KIB-2019</strain>
    </source>
</reference>
<evidence type="ECO:0000313" key="3">
    <source>
        <dbReference type="Proteomes" id="UP001152561"/>
    </source>
</evidence>
<evidence type="ECO:0000256" key="1">
    <source>
        <dbReference type="SAM" id="MobiDB-lite"/>
    </source>
</evidence>
<dbReference type="EMBL" id="JAJAGQ010000011">
    <property type="protein sequence ID" value="KAJ8550169.1"/>
    <property type="molecule type" value="Genomic_DNA"/>
</dbReference>
<feature type="region of interest" description="Disordered" evidence="1">
    <location>
        <begin position="205"/>
        <end position="225"/>
    </location>
</feature>
<accession>A0A9Q1RCF8</accession>
<dbReference type="OrthoDB" id="1328712at2759"/>
<dbReference type="AlphaFoldDB" id="A0A9Q1RCF8"/>
<proteinExistence type="predicted"/>
<dbReference type="Proteomes" id="UP001152561">
    <property type="component" value="Unassembled WGS sequence"/>
</dbReference>